<organism evidence="7 8">
    <name type="scientific">Prauserella rugosa</name>
    <dbReference type="NCBI Taxonomy" id="43354"/>
    <lineage>
        <taxon>Bacteria</taxon>
        <taxon>Bacillati</taxon>
        <taxon>Actinomycetota</taxon>
        <taxon>Actinomycetes</taxon>
        <taxon>Pseudonocardiales</taxon>
        <taxon>Pseudonocardiaceae</taxon>
        <taxon>Prauserella</taxon>
    </lineage>
</organism>
<evidence type="ECO:0000256" key="2">
    <source>
        <dbReference type="ARBA" id="ARBA00022801"/>
    </source>
</evidence>
<dbReference type="PROSITE" id="PS51198">
    <property type="entry name" value="UVRD_HELICASE_ATP_BIND"/>
    <property type="match status" value="1"/>
</dbReference>
<keyword evidence="4 5" id="KW-0067">ATP-binding</keyword>
<keyword evidence="8" id="KW-1185">Reference proteome</keyword>
<name>A0A660CCU3_9PSEU</name>
<dbReference type="EMBL" id="VLJV01000001">
    <property type="protein sequence ID" value="TWH19533.1"/>
    <property type="molecule type" value="Genomic_DNA"/>
</dbReference>
<proteinExistence type="predicted"/>
<dbReference type="InterPro" id="IPR027785">
    <property type="entry name" value="UvrD-like_helicase_C"/>
</dbReference>
<keyword evidence="1 5" id="KW-0547">Nucleotide-binding</keyword>
<dbReference type="InterPro" id="IPR000212">
    <property type="entry name" value="DNA_helicase_UvrD/REP"/>
</dbReference>
<evidence type="ECO:0000256" key="3">
    <source>
        <dbReference type="ARBA" id="ARBA00022806"/>
    </source>
</evidence>
<evidence type="ECO:0000313" key="7">
    <source>
        <dbReference type="EMBL" id="TWH19533.1"/>
    </source>
</evidence>
<dbReference type="GO" id="GO:0003677">
    <property type="term" value="F:DNA binding"/>
    <property type="evidence" value="ECO:0007669"/>
    <property type="project" value="InterPro"/>
</dbReference>
<evidence type="ECO:0000256" key="5">
    <source>
        <dbReference type="PROSITE-ProRule" id="PRU00560"/>
    </source>
</evidence>
<dbReference type="GO" id="GO:0005524">
    <property type="term" value="F:ATP binding"/>
    <property type="evidence" value="ECO:0007669"/>
    <property type="project" value="UniProtKB-UniRule"/>
</dbReference>
<evidence type="ECO:0000256" key="4">
    <source>
        <dbReference type="ARBA" id="ARBA00022840"/>
    </source>
</evidence>
<dbReference type="PANTHER" id="PTHR11070:SF45">
    <property type="entry name" value="DNA 3'-5' HELICASE"/>
    <property type="match status" value="1"/>
</dbReference>
<evidence type="ECO:0000259" key="6">
    <source>
        <dbReference type="PROSITE" id="PS51198"/>
    </source>
</evidence>
<feature type="domain" description="UvrD-like helicase ATP-binding" evidence="6">
    <location>
        <begin position="222"/>
        <end position="656"/>
    </location>
</feature>
<dbReference type="InterPro" id="IPR027417">
    <property type="entry name" value="P-loop_NTPase"/>
</dbReference>
<evidence type="ECO:0000256" key="1">
    <source>
        <dbReference type="ARBA" id="ARBA00022741"/>
    </source>
</evidence>
<dbReference type="Gene3D" id="3.40.50.300">
    <property type="entry name" value="P-loop containing nucleotide triphosphate hydrolases"/>
    <property type="match status" value="3"/>
</dbReference>
<dbReference type="PANTHER" id="PTHR11070">
    <property type="entry name" value="UVRD / RECB / PCRA DNA HELICASE FAMILY MEMBER"/>
    <property type="match status" value="1"/>
</dbReference>
<keyword evidence="3 5" id="KW-0347">Helicase</keyword>
<feature type="binding site" evidence="5">
    <location>
        <begin position="243"/>
        <end position="250"/>
    </location>
    <ligand>
        <name>ATP</name>
        <dbReference type="ChEBI" id="CHEBI:30616"/>
    </ligand>
</feature>
<sequence length="815" mass="90129">MLGRSLELGRALHTFLRKAPPLSVSADDRKTTENGKHTAIAEEQKYVSGVYDALDAERELVERRLAESLRMADGEPQAQAEREAATATYSDRLAQLKSVEQGLCFGRLDFTDERRARDDTDSPLYIGRLGLFDDTDDYRPLLIDWRAPVARPFYLATAASPDGVRRRRHLRTLSRRVVDVDDEILDIGSGGDSDHLGLAGEAALLSALERRRTGEMSDIVATIQAEQDRIIRADMGGVLVVQGGPGTGKTAVALHRAAYLLYTYRRQLTTRGVLVVGPNSTFLRYIGQVLPSLGETGVLLATVGELFPGLEAVGTDTPEAAEVKGRIVMTEVLEQAVRDRQTVPDDVLRIDAEDNDVLELDRRTCERARAKARATLKPHNVARRVFVDTLLDALAEQAVAKLESSVLDDVPDIPLTEDETDDGVLLDERDYATIRRELTEDRAVQAALHRLWPKLTPQELLADLLTDADRLASATEGHLSAAETDTLLRVPGSWWTPADVPLLDELAELLGEDDTEARLRRERREREERAYAEGVLHVLEQDDEILDEDQIRVRDVLDAEMIAERQEARSNLTAAQRAAQDRTWTFGHVIVDEAQELSAMDWRTLMRRCPSRSMTLVGDVSQTGSRAGTSAWADVLEPYVGQRWRLRELTVNYRTPSEIMDLAAHVLAEIDPELRAPRSVRDTGDVPWQRHLDRDGLAGELRSMVDGELAEVEGGTVAVVVPEDMATHELEAVVRFDSSGEADERVSLLPVDRAKGLEFDAVIVVAPDEIITESPRGLNDLYVALTRATKRLGVVHTGPVPDALAATTSGAQNAR</sequence>
<comment type="caution">
    <text evidence="7">The sequence shown here is derived from an EMBL/GenBank/DDBJ whole genome shotgun (WGS) entry which is preliminary data.</text>
</comment>
<accession>A0A660CCU3</accession>
<dbReference type="GO" id="GO:0005829">
    <property type="term" value="C:cytosol"/>
    <property type="evidence" value="ECO:0007669"/>
    <property type="project" value="TreeGrafter"/>
</dbReference>
<dbReference type="GO" id="GO:0016787">
    <property type="term" value="F:hydrolase activity"/>
    <property type="evidence" value="ECO:0007669"/>
    <property type="project" value="UniProtKB-UniRule"/>
</dbReference>
<protein>
    <submittedName>
        <fullName evidence="7">DNA helicase IV</fullName>
    </submittedName>
</protein>
<dbReference type="Pfam" id="PF13538">
    <property type="entry name" value="UvrD_C_2"/>
    <property type="match status" value="1"/>
</dbReference>
<dbReference type="SUPFAM" id="SSF52540">
    <property type="entry name" value="P-loop containing nucleoside triphosphate hydrolases"/>
    <property type="match status" value="1"/>
</dbReference>
<dbReference type="GO" id="GO:0000725">
    <property type="term" value="P:recombinational repair"/>
    <property type="evidence" value="ECO:0007669"/>
    <property type="project" value="TreeGrafter"/>
</dbReference>
<reference evidence="7 8" key="1">
    <citation type="submission" date="2019-07" db="EMBL/GenBank/DDBJ databases">
        <title>R&amp;d 2014.</title>
        <authorList>
            <person name="Klenk H.-P."/>
        </authorList>
    </citation>
    <scope>NUCLEOTIDE SEQUENCE [LARGE SCALE GENOMIC DNA]</scope>
    <source>
        <strain evidence="7 8">DSM 43194</strain>
    </source>
</reference>
<evidence type="ECO:0000313" key="8">
    <source>
        <dbReference type="Proteomes" id="UP000317303"/>
    </source>
</evidence>
<keyword evidence="2 5" id="KW-0378">Hydrolase</keyword>
<dbReference type="GO" id="GO:0043138">
    <property type="term" value="F:3'-5' DNA helicase activity"/>
    <property type="evidence" value="ECO:0007669"/>
    <property type="project" value="TreeGrafter"/>
</dbReference>
<dbReference type="Proteomes" id="UP000317303">
    <property type="component" value="Unassembled WGS sequence"/>
</dbReference>
<gene>
    <name evidence="7" type="ORF">JD82_01360</name>
</gene>
<dbReference type="AlphaFoldDB" id="A0A660CCU3"/>
<dbReference type="InterPro" id="IPR014016">
    <property type="entry name" value="UvrD-like_ATP-bd"/>
</dbReference>